<comment type="caution">
    <text evidence="1">The sequence shown here is derived from an EMBL/GenBank/DDBJ whole genome shotgun (WGS) entry which is preliminary data.</text>
</comment>
<dbReference type="Proteomes" id="UP001232163">
    <property type="component" value="Unassembled WGS sequence"/>
</dbReference>
<keyword evidence="2" id="KW-1185">Reference proteome</keyword>
<name>A0ABT9MFD9_9DEIO</name>
<evidence type="ECO:0000313" key="2">
    <source>
        <dbReference type="Proteomes" id="UP001232163"/>
    </source>
</evidence>
<dbReference type="EMBL" id="JAURUR010000007">
    <property type="protein sequence ID" value="MDP9764909.1"/>
    <property type="molecule type" value="Genomic_DNA"/>
</dbReference>
<sequence length="68" mass="7562">MPDEAIREAARAEMQRRNLSARALARTLGITKEAVLDFIHGRRRTQAAVRTLICRELGLDSVKTQSAA</sequence>
<dbReference type="InterPro" id="IPR010982">
    <property type="entry name" value="Lambda_DNA-bd_dom_sf"/>
</dbReference>
<reference evidence="1 2" key="1">
    <citation type="submission" date="2023-07" db="EMBL/GenBank/DDBJ databases">
        <title>Genomic Encyclopedia of Type Strains, Phase IV (KMG-IV): sequencing the most valuable type-strain genomes for metagenomic binning, comparative biology and taxonomic classification.</title>
        <authorList>
            <person name="Goeker M."/>
        </authorList>
    </citation>
    <scope>NUCLEOTIDE SEQUENCE [LARGE SCALE GENOMIC DNA]</scope>
    <source>
        <strain evidence="1 2">NIO-1023</strain>
    </source>
</reference>
<protein>
    <submittedName>
        <fullName evidence="1">Transcriptional regulator</fullName>
    </submittedName>
</protein>
<dbReference type="SUPFAM" id="SSF47413">
    <property type="entry name" value="lambda repressor-like DNA-binding domains"/>
    <property type="match status" value="1"/>
</dbReference>
<organism evidence="1 2">
    <name type="scientific">Deinococcus enclensis</name>
    <dbReference type="NCBI Taxonomy" id="1049582"/>
    <lineage>
        <taxon>Bacteria</taxon>
        <taxon>Thermotogati</taxon>
        <taxon>Deinococcota</taxon>
        <taxon>Deinococci</taxon>
        <taxon>Deinococcales</taxon>
        <taxon>Deinococcaceae</taxon>
        <taxon>Deinococcus</taxon>
    </lineage>
</organism>
<proteinExistence type="predicted"/>
<dbReference type="RefSeq" id="WP_307466416.1">
    <property type="nucleotide sequence ID" value="NZ_JAURUR010000007.1"/>
</dbReference>
<evidence type="ECO:0000313" key="1">
    <source>
        <dbReference type="EMBL" id="MDP9764909.1"/>
    </source>
</evidence>
<accession>A0ABT9MFD9</accession>
<dbReference type="Gene3D" id="1.10.260.40">
    <property type="entry name" value="lambda repressor-like DNA-binding domains"/>
    <property type="match status" value="1"/>
</dbReference>
<gene>
    <name evidence="1" type="ORF">QO006_002356</name>
</gene>